<accession>A0ABY7E3H8</accession>
<reference evidence="3" key="1">
    <citation type="submission" date="2022-11" db="EMBL/GenBank/DDBJ databases">
        <title>Centuries of genome instability and evolution in soft-shell clam transmissible cancer (bioRxiv).</title>
        <authorList>
            <person name="Hart S.F.M."/>
            <person name="Yonemitsu M.A."/>
            <person name="Giersch R.M."/>
            <person name="Beal B.F."/>
            <person name="Arriagada G."/>
            <person name="Davis B.W."/>
            <person name="Ostrander E.A."/>
            <person name="Goff S.P."/>
            <person name="Metzger M.J."/>
        </authorList>
    </citation>
    <scope>NUCLEOTIDE SEQUENCE</scope>
    <source>
        <strain evidence="3">MELC-2E11</strain>
        <tissue evidence="3">Siphon/mantle</tissue>
    </source>
</reference>
<keyword evidence="4" id="KW-1185">Reference proteome</keyword>
<evidence type="ECO:0000256" key="2">
    <source>
        <dbReference type="SAM" id="MobiDB-lite"/>
    </source>
</evidence>
<protein>
    <recommendedName>
        <fullName evidence="5">Zinc finger DNA binding protein</fullName>
    </recommendedName>
</protein>
<keyword evidence="1" id="KW-0175">Coiled coil</keyword>
<dbReference type="InterPro" id="IPR004244">
    <property type="entry name" value="Transposase_22"/>
</dbReference>
<gene>
    <name evidence="3" type="ORF">MAR_019917</name>
</gene>
<feature type="coiled-coil region" evidence="1">
    <location>
        <begin position="109"/>
        <end position="136"/>
    </location>
</feature>
<feature type="compositionally biased region" description="Polar residues" evidence="2">
    <location>
        <begin position="1"/>
        <end position="10"/>
    </location>
</feature>
<feature type="compositionally biased region" description="Basic and acidic residues" evidence="2">
    <location>
        <begin position="32"/>
        <end position="43"/>
    </location>
</feature>
<dbReference type="PANTHER" id="PTHR11505">
    <property type="entry name" value="L1 TRANSPOSABLE ELEMENT-RELATED"/>
    <property type="match status" value="1"/>
</dbReference>
<evidence type="ECO:0000313" key="3">
    <source>
        <dbReference type="EMBL" id="WAR04548.1"/>
    </source>
</evidence>
<evidence type="ECO:0000256" key="1">
    <source>
        <dbReference type="SAM" id="Coils"/>
    </source>
</evidence>
<evidence type="ECO:0008006" key="5">
    <source>
        <dbReference type="Google" id="ProtNLM"/>
    </source>
</evidence>
<proteinExistence type="predicted"/>
<name>A0ABY7E3H8_MYAAR</name>
<feature type="region of interest" description="Disordered" evidence="2">
    <location>
        <begin position="1"/>
        <end position="60"/>
    </location>
</feature>
<evidence type="ECO:0000313" key="4">
    <source>
        <dbReference type="Proteomes" id="UP001164746"/>
    </source>
</evidence>
<dbReference type="EMBL" id="CP111016">
    <property type="protein sequence ID" value="WAR04548.1"/>
    <property type="molecule type" value="Genomic_DNA"/>
</dbReference>
<sequence>MEHCTSTPTPVGSGPAAKRNLSLSPSEMDLPTDNKKSRPHESFDISSIPEHSTDTTADVSPSIKLSQHDITVISDHLKALFLVEIQSSITTAVESAVDSLIPKVVSKINQNLIKELDTIKSENNFLKVRVSELESRVDHSEQYSRRNSLRISGIKEAAGEVTDDIVISMVSDLGGSISLDEIDRSHRLGKRYVPGSSQGSDRSARTIRPRDIIVKFTSYRSRQKLFNIRANAKGKELYNKVFINEDLSRARSNVFFKARLLARKGQIQSAWTSDGTILLRDNDMNVHRVTKANDLLKFENSTVLRPIPQQQSYASVLSAGSQ</sequence>
<dbReference type="Gene3D" id="3.30.70.1820">
    <property type="entry name" value="L1 transposable element, RRM domain"/>
    <property type="match status" value="1"/>
</dbReference>
<organism evidence="3 4">
    <name type="scientific">Mya arenaria</name>
    <name type="common">Soft-shell clam</name>
    <dbReference type="NCBI Taxonomy" id="6604"/>
    <lineage>
        <taxon>Eukaryota</taxon>
        <taxon>Metazoa</taxon>
        <taxon>Spiralia</taxon>
        <taxon>Lophotrochozoa</taxon>
        <taxon>Mollusca</taxon>
        <taxon>Bivalvia</taxon>
        <taxon>Autobranchia</taxon>
        <taxon>Heteroconchia</taxon>
        <taxon>Euheterodonta</taxon>
        <taxon>Imparidentia</taxon>
        <taxon>Neoheterodontei</taxon>
        <taxon>Myida</taxon>
        <taxon>Myoidea</taxon>
        <taxon>Myidae</taxon>
        <taxon>Mya</taxon>
    </lineage>
</organism>
<dbReference type="Proteomes" id="UP001164746">
    <property type="component" value="Chromosome 5"/>
</dbReference>